<reference evidence="1 2" key="1">
    <citation type="submission" date="2023-10" db="EMBL/GenBank/DDBJ databases">
        <title>Virgibacillus halophilus 5B73C genome.</title>
        <authorList>
            <person name="Miliotis G."/>
            <person name="Sengupta P."/>
            <person name="Hameed A."/>
            <person name="Chuvochina M."/>
            <person name="Mcdonagh F."/>
            <person name="Simpson A.C."/>
            <person name="Singh N.K."/>
            <person name="Rekha P.D."/>
            <person name="Raman K."/>
            <person name="Hugenholtz P."/>
            <person name="Venkateswaran K."/>
        </authorList>
    </citation>
    <scope>NUCLEOTIDE SEQUENCE [LARGE SCALE GENOMIC DNA]</scope>
    <source>
        <strain evidence="1 2">5B73C</strain>
    </source>
</reference>
<gene>
    <name evidence="1" type="ORF">RWE15_06225</name>
</gene>
<accession>A0ABU5C496</accession>
<dbReference type="Proteomes" id="UP001281447">
    <property type="component" value="Unassembled WGS sequence"/>
</dbReference>
<organism evidence="1 2">
    <name type="scientific">Tigheibacillus halophilus</name>
    <dbReference type="NCBI Taxonomy" id="361280"/>
    <lineage>
        <taxon>Bacteria</taxon>
        <taxon>Bacillati</taxon>
        <taxon>Bacillota</taxon>
        <taxon>Bacilli</taxon>
        <taxon>Bacillales</taxon>
        <taxon>Bacillaceae</taxon>
        <taxon>Tigheibacillus</taxon>
    </lineage>
</organism>
<evidence type="ECO:0008006" key="3">
    <source>
        <dbReference type="Google" id="ProtNLM"/>
    </source>
</evidence>
<dbReference type="EMBL" id="JAWDIP010000003">
    <property type="protein sequence ID" value="MDY0394152.1"/>
    <property type="molecule type" value="Genomic_DNA"/>
</dbReference>
<evidence type="ECO:0000313" key="2">
    <source>
        <dbReference type="Proteomes" id="UP001281447"/>
    </source>
</evidence>
<protein>
    <recommendedName>
        <fullName evidence="3">Mannosyl-glycoprotein endo-beta-N-acetylglucosaminidase</fullName>
    </recommendedName>
</protein>
<proteinExistence type="predicted"/>
<comment type="caution">
    <text evidence="1">The sequence shown here is derived from an EMBL/GenBank/DDBJ whole genome shotgun (WGS) entry which is preliminary data.</text>
</comment>
<name>A0ABU5C496_9BACI</name>
<evidence type="ECO:0000313" key="1">
    <source>
        <dbReference type="EMBL" id="MDY0394152.1"/>
    </source>
</evidence>
<sequence length="107" mass="12278">MELTTAVQSIAAQKKAYEEGWTTPYKAIVGGADFIGNDYIKGNNGENRKLNTLYKMRWNPGAMDETGRFGKQYATDIGWASKQINRMYDLYQQLDSYTLYLDIPVYK</sequence>
<keyword evidence="2" id="KW-1185">Reference proteome</keyword>